<sequence length="162" mass="18926">NDFSFEEEGYFDKLNDNEEWENSNFTKQYNRLRQQLQPNIIRSGSTTTQNITIAAPVKNQNIANMLIEIVLEINPGNLAISVANDIKRKNKKARSHKDRYVTGEFRFRHGYSKHNPRKMVKLWAEKEMRNLKRLWQSGIPCPEPLVLRLHVLLMGFLGDKNG</sequence>
<evidence type="ECO:0000313" key="1">
    <source>
        <dbReference type="EMBL" id="CAG8660021.1"/>
    </source>
</evidence>
<organism evidence="1 2">
    <name type="scientific">Scutellospora calospora</name>
    <dbReference type="NCBI Taxonomy" id="85575"/>
    <lineage>
        <taxon>Eukaryota</taxon>
        <taxon>Fungi</taxon>
        <taxon>Fungi incertae sedis</taxon>
        <taxon>Mucoromycota</taxon>
        <taxon>Glomeromycotina</taxon>
        <taxon>Glomeromycetes</taxon>
        <taxon>Diversisporales</taxon>
        <taxon>Gigasporaceae</taxon>
        <taxon>Scutellospora</taxon>
    </lineage>
</organism>
<proteinExistence type="predicted"/>
<gene>
    <name evidence="1" type="ORF">SCALOS_LOCUS8995</name>
</gene>
<reference evidence="1" key="1">
    <citation type="submission" date="2021-06" db="EMBL/GenBank/DDBJ databases">
        <authorList>
            <person name="Kallberg Y."/>
            <person name="Tangrot J."/>
            <person name="Rosling A."/>
        </authorList>
    </citation>
    <scope>NUCLEOTIDE SEQUENCE</scope>
    <source>
        <strain evidence="1">AU212A</strain>
    </source>
</reference>
<dbReference type="Proteomes" id="UP000789860">
    <property type="component" value="Unassembled WGS sequence"/>
</dbReference>
<dbReference type="EMBL" id="CAJVPM010025930">
    <property type="protein sequence ID" value="CAG8660021.1"/>
    <property type="molecule type" value="Genomic_DNA"/>
</dbReference>
<comment type="caution">
    <text evidence="1">The sequence shown here is derived from an EMBL/GenBank/DDBJ whole genome shotgun (WGS) entry which is preliminary data.</text>
</comment>
<keyword evidence="2" id="KW-1185">Reference proteome</keyword>
<accession>A0ACA9NQ28</accession>
<name>A0ACA9NQ28_9GLOM</name>
<evidence type="ECO:0000313" key="2">
    <source>
        <dbReference type="Proteomes" id="UP000789860"/>
    </source>
</evidence>
<protein>
    <submittedName>
        <fullName evidence="1">10292_t:CDS:1</fullName>
    </submittedName>
</protein>
<feature type="non-terminal residue" evidence="1">
    <location>
        <position position="162"/>
    </location>
</feature>
<feature type="non-terminal residue" evidence="1">
    <location>
        <position position="1"/>
    </location>
</feature>